<reference evidence="2 3" key="1">
    <citation type="journal article" date="2016" name="Proc. Natl. Acad. Sci. U.S.A.">
        <title>Comparative genomics of biotechnologically important yeasts.</title>
        <authorList>
            <person name="Riley R."/>
            <person name="Haridas S."/>
            <person name="Wolfe K.H."/>
            <person name="Lopes M.R."/>
            <person name="Hittinger C.T."/>
            <person name="Goeker M."/>
            <person name="Salamov A.A."/>
            <person name="Wisecaver J.H."/>
            <person name="Long T.M."/>
            <person name="Calvey C.H."/>
            <person name="Aerts A.L."/>
            <person name="Barry K.W."/>
            <person name="Choi C."/>
            <person name="Clum A."/>
            <person name="Coughlan A.Y."/>
            <person name="Deshpande S."/>
            <person name="Douglass A.P."/>
            <person name="Hanson S.J."/>
            <person name="Klenk H.-P."/>
            <person name="LaButti K.M."/>
            <person name="Lapidus A."/>
            <person name="Lindquist E.A."/>
            <person name="Lipzen A.M."/>
            <person name="Meier-Kolthoff J.P."/>
            <person name="Ohm R.A."/>
            <person name="Otillar R.P."/>
            <person name="Pangilinan J.L."/>
            <person name="Peng Y."/>
            <person name="Rokas A."/>
            <person name="Rosa C.A."/>
            <person name="Scheuner C."/>
            <person name="Sibirny A.A."/>
            <person name="Slot J.C."/>
            <person name="Stielow J.B."/>
            <person name="Sun H."/>
            <person name="Kurtzman C.P."/>
            <person name="Blackwell M."/>
            <person name="Grigoriev I.V."/>
            <person name="Jeffries T.W."/>
        </authorList>
    </citation>
    <scope>NUCLEOTIDE SEQUENCE [LARGE SCALE GENOMIC DNA]</scope>
    <source>
        <strain evidence="3">ATCC 58044 / CBS 1984 / NCYC 433 / NRRL Y-366-8</strain>
    </source>
</reference>
<dbReference type="GeneID" id="30201912"/>
<name>A0A1E3P8E9_WICAA</name>
<dbReference type="Proteomes" id="UP000094112">
    <property type="component" value="Unassembled WGS sequence"/>
</dbReference>
<accession>A0A1E3P8E9</accession>
<dbReference type="RefSeq" id="XP_019040701.1">
    <property type="nucleotide sequence ID" value="XM_019184666.1"/>
</dbReference>
<proteinExistence type="predicted"/>
<evidence type="ECO:0000313" key="2">
    <source>
        <dbReference type="EMBL" id="ODQ61494.1"/>
    </source>
</evidence>
<protein>
    <submittedName>
        <fullName evidence="2">Uncharacterized protein</fullName>
    </submittedName>
</protein>
<evidence type="ECO:0000256" key="1">
    <source>
        <dbReference type="SAM" id="MobiDB-lite"/>
    </source>
</evidence>
<organism evidence="2 3">
    <name type="scientific">Wickerhamomyces anomalus (strain ATCC 58044 / CBS 1984 / NCYC 433 / NRRL Y-366-8)</name>
    <name type="common">Yeast</name>
    <name type="synonym">Hansenula anomala</name>
    <dbReference type="NCBI Taxonomy" id="683960"/>
    <lineage>
        <taxon>Eukaryota</taxon>
        <taxon>Fungi</taxon>
        <taxon>Dikarya</taxon>
        <taxon>Ascomycota</taxon>
        <taxon>Saccharomycotina</taxon>
        <taxon>Saccharomycetes</taxon>
        <taxon>Phaffomycetales</taxon>
        <taxon>Wickerhamomycetaceae</taxon>
        <taxon>Wickerhamomyces</taxon>
    </lineage>
</organism>
<keyword evidence="3" id="KW-1185">Reference proteome</keyword>
<gene>
    <name evidence="2" type="ORF">WICANDRAFT_78118</name>
</gene>
<dbReference type="EMBL" id="KV454209">
    <property type="protein sequence ID" value="ODQ61494.1"/>
    <property type="molecule type" value="Genomic_DNA"/>
</dbReference>
<evidence type="ECO:0000313" key="3">
    <source>
        <dbReference type="Proteomes" id="UP000094112"/>
    </source>
</evidence>
<dbReference type="AlphaFoldDB" id="A0A1E3P8E9"/>
<sequence>MLFSLTHKHFFKSSPKKLARLASSVRWKSTKLANLLNNSKEPPMLHYNQYLKKVDEPGDYAIGERYADFMDQLMLDENRKQLAFAKIALSTPSLLTGEETSSTTKPRYNSEVRDTKHEPVSGCSISSSKFKNTNSKTRVERIDYSSDPKNLEDTNKNYQNLKKHQNRTPSMERRMLSLLDIESRILLQSPQSEADVQYSFCAKVVQPICSMIEMVYGVTIQFNQQVYNKECKIFPGITIKSPNAKGSVVVEVKKHLPAANEFNKQKISELLKINGVQQVINSISSSGSRFGILTSFKTTLIVWINHDNVTFTDEECILDIKYLVIDHLEPYCTLKSIIHNLLIDQFTSPLDVQHERYEKSMKFKANFSTSPAIVEKKLELSRQYMKLQYDAKTLGGNEENIEVVIDSNVTPIGTLKDYDHMVRSIYLKKTHFNPDDKSEDSVFIKIWDPVTFGMNDDPTHNQEQMEFEYLNSVHNQTIVNKCIAGSPKYWKRGFLVVKDENLKILSLGKFMAFEVSNMSSQMKYQPMNVILPKALSQLEVLNTKGLGLYVNIEAEDDRFNPEKDMILQKNGELSIINVAGTGEHPRSDSGRKFDRRVLIDGMKMFYEGFEG</sequence>
<feature type="compositionally biased region" description="Basic and acidic residues" evidence="1">
    <location>
        <begin position="108"/>
        <end position="119"/>
    </location>
</feature>
<feature type="region of interest" description="Disordered" evidence="1">
    <location>
        <begin position="96"/>
        <end position="129"/>
    </location>
</feature>